<proteinExistence type="predicted"/>
<dbReference type="EMBL" id="RSCJ01000001">
    <property type="protein sequence ID" value="RUR86906.1"/>
    <property type="molecule type" value="Genomic_DNA"/>
</dbReference>
<evidence type="ECO:0000256" key="1">
    <source>
        <dbReference type="ARBA" id="ARBA00022649"/>
    </source>
</evidence>
<dbReference type="STRING" id="211165.GCA_000317285_05262"/>
<dbReference type="InterPro" id="IPR007712">
    <property type="entry name" value="RelE/ParE_toxin"/>
</dbReference>
<evidence type="ECO:0000313" key="3">
    <source>
        <dbReference type="Proteomes" id="UP000268857"/>
    </source>
</evidence>
<evidence type="ECO:0008006" key="4">
    <source>
        <dbReference type="Google" id="ProtNLM"/>
    </source>
</evidence>
<dbReference type="Gene3D" id="3.30.2310.20">
    <property type="entry name" value="RelE-like"/>
    <property type="match status" value="1"/>
</dbReference>
<name>A0A433NRV7_CHLFR</name>
<dbReference type="SUPFAM" id="SSF143011">
    <property type="entry name" value="RelE-like"/>
    <property type="match status" value="1"/>
</dbReference>
<dbReference type="Proteomes" id="UP000268857">
    <property type="component" value="Unassembled WGS sequence"/>
</dbReference>
<keyword evidence="3" id="KW-1185">Reference proteome</keyword>
<protein>
    <recommendedName>
        <fullName evidence="4">Plasmid stabilization protein</fullName>
    </recommendedName>
</protein>
<evidence type="ECO:0000313" key="2">
    <source>
        <dbReference type="EMBL" id="RUR86906.1"/>
    </source>
</evidence>
<dbReference type="InterPro" id="IPR035093">
    <property type="entry name" value="RelE/ParE_toxin_dom_sf"/>
</dbReference>
<keyword evidence="1" id="KW-1277">Toxin-antitoxin system</keyword>
<organism evidence="2 3">
    <name type="scientific">Chlorogloeopsis fritschii PCC 6912</name>
    <dbReference type="NCBI Taxonomy" id="211165"/>
    <lineage>
        <taxon>Bacteria</taxon>
        <taxon>Bacillati</taxon>
        <taxon>Cyanobacteriota</taxon>
        <taxon>Cyanophyceae</taxon>
        <taxon>Nostocales</taxon>
        <taxon>Chlorogloeopsidaceae</taxon>
        <taxon>Chlorogloeopsis</taxon>
    </lineage>
</organism>
<dbReference type="Pfam" id="PF15738">
    <property type="entry name" value="YafQ_toxin"/>
    <property type="match status" value="1"/>
</dbReference>
<dbReference type="NCBIfam" id="TIGR02385">
    <property type="entry name" value="RelE_StbE"/>
    <property type="match status" value="1"/>
</dbReference>
<gene>
    <name evidence="2" type="ORF">PCC6912_03490</name>
</gene>
<dbReference type="InterPro" id="IPR004386">
    <property type="entry name" value="Toxin_YafQ-like"/>
</dbReference>
<dbReference type="OrthoDB" id="462654at2"/>
<accession>A0A433NRV7</accession>
<reference evidence="2 3" key="1">
    <citation type="journal article" date="2019" name="Genome Biol. Evol.">
        <title>Day and night: Metabolic profiles and evolutionary relationships of six axenic non-marine cyanobacteria.</title>
        <authorList>
            <person name="Will S.E."/>
            <person name="Henke P."/>
            <person name="Boedeker C."/>
            <person name="Huang S."/>
            <person name="Brinkmann H."/>
            <person name="Rohde M."/>
            <person name="Jarek M."/>
            <person name="Friedl T."/>
            <person name="Seufert S."/>
            <person name="Schumacher M."/>
            <person name="Overmann J."/>
            <person name="Neumann-Schaal M."/>
            <person name="Petersen J."/>
        </authorList>
    </citation>
    <scope>NUCLEOTIDE SEQUENCE [LARGE SCALE GENOMIC DNA]</scope>
    <source>
        <strain evidence="2 3">PCC 6912</strain>
    </source>
</reference>
<sequence>MTQKYEMRSLVLTPKFKRAFRKFVKRNAVLQKRIEDTLQQMEADVFAPNLGTHKLSGKLDGLQSCSCGYDCRIVFSIEQDTESDDEVIVLLDIGTHDEVY</sequence>
<dbReference type="AlphaFoldDB" id="A0A433NRV7"/>
<comment type="caution">
    <text evidence="2">The sequence shown here is derived from an EMBL/GenBank/DDBJ whole genome shotgun (WGS) entry which is preliminary data.</text>
</comment>